<name>A0A8T1RDB0_CARIL</name>
<feature type="domain" description="AAA ATPase AAA+ lid" evidence="1">
    <location>
        <begin position="13"/>
        <end position="42"/>
    </location>
</feature>
<reference evidence="2" key="1">
    <citation type="submission" date="2020-12" db="EMBL/GenBank/DDBJ databases">
        <title>WGS assembly of Carya illinoinensis cv. Pawnee.</title>
        <authorList>
            <person name="Platts A."/>
            <person name="Shu S."/>
            <person name="Wright S."/>
            <person name="Barry K."/>
            <person name="Edger P."/>
            <person name="Pires J.C."/>
            <person name="Schmutz J."/>
        </authorList>
    </citation>
    <scope>NUCLEOTIDE SEQUENCE</scope>
    <source>
        <tissue evidence="2">Leaf</tissue>
    </source>
</reference>
<protein>
    <recommendedName>
        <fullName evidence="1">AAA ATPase AAA+ lid domain-containing protein</fullName>
    </recommendedName>
</protein>
<organism evidence="2 3">
    <name type="scientific">Carya illinoinensis</name>
    <name type="common">Pecan</name>
    <dbReference type="NCBI Taxonomy" id="32201"/>
    <lineage>
        <taxon>Eukaryota</taxon>
        <taxon>Viridiplantae</taxon>
        <taxon>Streptophyta</taxon>
        <taxon>Embryophyta</taxon>
        <taxon>Tracheophyta</taxon>
        <taxon>Spermatophyta</taxon>
        <taxon>Magnoliopsida</taxon>
        <taxon>eudicotyledons</taxon>
        <taxon>Gunneridae</taxon>
        <taxon>Pentapetalae</taxon>
        <taxon>rosids</taxon>
        <taxon>fabids</taxon>
        <taxon>Fagales</taxon>
        <taxon>Juglandaceae</taxon>
        <taxon>Carya</taxon>
    </lineage>
</organism>
<evidence type="ECO:0000313" key="2">
    <source>
        <dbReference type="EMBL" id="KAG6663941.1"/>
    </source>
</evidence>
<comment type="caution">
    <text evidence="2">The sequence shown here is derived from an EMBL/GenBank/DDBJ whole genome shotgun (WGS) entry which is preliminary data.</text>
</comment>
<keyword evidence="3" id="KW-1185">Reference proteome</keyword>
<dbReference type="Proteomes" id="UP000811609">
    <property type="component" value="Chromosome 2"/>
</dbReference>
<gene>
    <name evidence="2" type="ORF">CIPAW_02G056700</name>
</gene>
<evidence type="ECO:0000313" key="3">
    <source>
        <dbReference type="Proteomes" id="UP000811609"/>
    </source>
</evidence>
<dbReference type="InterPro" id="IPR041569">
    <property type="entry name" value="AAA_lid_3"/>
</dbReference>
<dbReference type="AlphaFoldDB" id="A0A8T1RDB0"/>
<evidence type="ECO:0000259" key="1">
    <source>
        <dbReference type="Pfam" id="PF17862"/>
    </source>
</evidence>
<proteinExistence type="predicted"/>
<dbReference type="Pfam" id="PF17862">
    <property type="entry name" value="AAA_lid_3"/>
    <property type="match status" value="1"/>
</dbReference>
<sequence length="107" mass="12333">LGKNLKSYPLVWFVGADLAALCTEAALLKCIREEMDVIDSEDESIKGDVPYSMNVTHEHFTLLLEQETHKLFLKLLLKCLMSARRTLEALRMLSENFKRLFSILWST</sequence>
<accession>A0A8T1RDB0</accession>
<dbReference type="EMBL" id="CM031810">
    <property type="protein sequence ID" value="KAG6663941.1"/>
    <property type="molecule type" value="Genomic_DNA"/>
</dbReference>
<feature type="non-terminal residue" evidence="2">
    <location>
        <position position="1"/>
    </location>
</feature>